<gene>
    <name evidence="1" type="ORF">CJD36_002295</name>
</gene>
<comment type="caution">
    <text evidence="1">The sequence shown here is derived from an EMBL/GenBank/DDBJ whole genome shotgun (WGS) entry which is preliminary data.</text>
</comment>
<accession>A0A2S7T164</accession>
<sequence>MPKKLQKNVLYLKNSTGHLSTRLAEADTCSQVDVLALGSSHTYRGFDPRIFRRHGISLFNLGSSAQSPIQTEYLVKKYIDKIHPRVVVFDMYYTILQCDGTESALDLFSNSPGIDKGLFEMALKVNTIPAYNTFVYSWFKTLNRQNIKEPAIKNNDTYIPGGFVERTINNNQYHGQHIAPAHFEINELQLKSLQNIVKILKEKNIRLILVQTPYAPDSYRSVVNRDSLDRYLSSLKDAEYYNFNDTNIFKNDYFFDFSHLNSKGVEVYDSILINKLFPGGHL</sequence>
<evidence type="ECO:0000313" key="1">
    <source>
        <dbReference type="EMBL" id="PQJ12597.1"/>
    </source>
</evidence>
<reference evidence="1 2" key="1">
    <citation type="submission" date="2018-01" db="EMBL/GenBank/DDBJ databases">
        <title>A novel member of the phylum Bacteroidetes isolated from glacier ice.</title>
        <authorList>
            <person name="Liu Q."/>
            <person name="Xin Y.-H."/>
        </authorList>
    </citation>
    <scope>NUCLEOTIDE SEQUENCE [LARGE SCALE GENOMIC DNA]</scope>
    <source>
        <strain evidence="1 2">RB1R16</strain>
    </source>
</reference>
<evidence type="ECO:0008006" key="3">
    <source>
        <dbReference type="Google" id="ProtNLM"/>
    </source>
</evidence>
<proteinExistence type="predicted"/>
<evidence type="ECO:0000313" key="2">
    <source>
        <dbReference type="Proteomes" id="UP000239872"/>
    </source>
</evidence>
<dbReference type="AlphaFoldDB" id="A0A2S7T164"/>
<dbReference type="Proteomes" id="UP000239872">
    <property type="component" value="Unassembled WGS sequence"/>
</dbReference>
<protein>
    <recommendedName>
        <fullName evidence="3">SGNH hydrolase-type esterase domain-containing protein</fullName>
    </recommendedName>
</protein>
<dbReference type="SUPFAM" id="SSF52266">
    <property type="entry name" value="SGNH hydrolase"/>
    <property type="match status" value="1"/>
</dbReference>
<dbReference type="EMBL" id="PPSL01000001">
    <property type="protein sequence ID" value="PQJ12597.1"/>
    <property type="molecule type" value="Genomic_DNA"/>
</dbReference>
<name>A0A2S7T164_9BACT</name>
<organism evidence="1 2">
    <name type="scientific">Flavipsychrobacter stenotrophus</name>
    <dbReference type="NCBI Taxonomy" id="2077091"/>
    <lineage>
        <taxon>Bacteria</taxon>
        <taxon>Pseudomonadati</taxon>
        <taxon>Bacteroidota</taxon>
        <taxon>Chitinophagia</taxon>
        <taxon>Chitinophagales</taxon>
        <taxon>Chitinophagaceae</taxon>
        <taxon>Flavipsychrobacter</taxon>
    </lineage>
</organism>
<keyword evidence="2" id="KW-1185">Reference proteome</keyword>